<evidence type="ECO:0000313" key="7">
    <source>
        <dbReference type="EMBL" id="MDA0136429.1"/>
    </source>
</evidence>
<feature type="transmembrane region" description="Helical" evidence="6">
    <location>
        <begin position="89"/>
        <end position="108"/>
    </location>
</feature>
<dbReference type="PANTHER" id="PTHR30238">
    <property type="entry name" value="MEMBRANE BOUND PREDICTED REDOX MODULATOR"/>
    <property type="match status" value="1"/>
</dbReference>
<gene>
    <name evidence="7" type="ORF">OJ962_02900</name>
</gene>
<feature type="transmembrane region" description="Helical" evidence="6">
    <location>
        <begin position="262"/>
        <end position="282"/>
    </location>
</feature>
<dbReference type="PANTHER" id="PTHR30238:SF0">
    <property type="entry name" value="THYLAKOID MEMBRANE PROTEIN TERC, CHLOROPLASTIC"/>
    <property type="match status" value="1"/>
</dbReference>
<dbReference type="NCBIfam" id="TIGR03718">
    <property type="entry name" value="R_switched_Alx"/>
    <property type="match status" value="1"/>
</dbReference>
<proteinExistence type="inferred from homology"/>
<keyword evidence="8" id="KW-1185">Reference proteome</keyword>
<evidence type="ECO:0000256" key="5">
    <source>
        <dbReference type="ARBA" id="ARBA00023136"/>
    </source>
</evidence>
<accession>A0ABT4RD14</accession>
<feature type="transmembrane region" description="Helical" evidence="6">
    <location>
        <begin position="16"/>
        <end position="38"/>
    </location>
</feature>
<keyword evidence="3 6" id="KW-0812">Transmembrane</keyword>
<feature type="transmembrane region" description="Helical" evidence="6">
    <location>
        <begin position="115"/>
        <end position="136"/>
    </location>
</feature>
<comment type="similarity">
    <text evidence="2">Belongs to the TerC family.</text>
</comment>
<comment type="caution">
    <text evidence="7">The sequence shown here is derived from an EMBL/GenBank/DDBJ whole genome shotgun (WGS) entry which is preliminary data.</text>
</comment>
<name>A0ABT4RD14_9ACTN</name>
<dbReference type="Proteomes" id="UP001147700">
    <property type="component" value="Unassembled WGS sequence"/>
</dbReference>
<feature type="transmembrane region" description="Helical" evidence="6">
    <location>
        <begin position="142"/>
        <end position="159"/>
    </location>
</feature>
<evidence type="ECO:0000256" key="6">
    <source>
        <dbReference type="SAM" id="Phobius"/>
    </source>
</evidence>
<feature type="transmembrane region" description="Helical" evidence="6">
    <location>
        <begin position="205"/>
        <end position="229"/>
    </location>
</feature>
<evidence type="ECO:0000256" key="2">
    <source>
        <dbReference type="ARBA" id="ARBA00007511"/>
    </source>
</evidence>
<protein>
    <submittedName>
        <fullName evidence="7">TerC family protein</fullName>
    </submittedName>
</protein>
<organism evidence="7 8">
    <name type="scientific">Solirubrobacter deserti</name>
    <dbReference type="NCBI Taxonomy" id="2282478"/>
    <lineage>
        <taxon>Bacteria</taxon>
        <taxon>Bacillati</taxon>
        <taxon>Actinomycetota</taxon>
        <taxon>Thermoleophilia</taxon>
        <taxon>Solirubrobacterales</taxon>
        <taxon>Solirubrobacteraceae</taxon>
        <taxon>Solirubrobacter</taxon>
    </lineage>
</organism>
<dbReference type="InterPro" id="IPR022369">
    <property type="entry name" value="Integral_membrane_TerC_rswitch"/>
</dbReference>
<evidence type="ECO:0000256" key="1">
    <source>
        <dbReference type="ARBA" id="ARBA00004141"/>
    </source>
</evidence>
<evidence type="ECO:0000256" key="4">
    <source>
        <dbReference type="ARBA" id="ARBA00022989"/>
    </source>
</evidence>
<feature type="transmembrane region" description="Helical" evidence="6">
    <location>
        <begin position="50"/>
        <end position="69"/>
    </location>
</feature>
<comment type="subcellular location">
    <subcellularLocation>
        <location evidence="1">Membrane</location>
        <topology evidence="1">Multi-pass membrane protein</topology>
    </subcellularLocation>
</comment>
<dbReference type="InterPro" id="IPR005496">
    <property type="entry name" value="Integral_membrane_TerC"/>
</dbReference>
<feature type="transmembrane region" description="Helical" evidence="6">
    <location>
        <begin position="235"/>
        <end position="255"/>
    </location>
</feature>
<keyword evidence="5 6" id="KW-0472">Membrane</keyword>
<dbReference type="EMBL" id="JAPCID010000003">
    <property type="protein sequence ID" value="MDA0136429.1"/>
    <property type="molecule type" value="Genomic_DNA"/>
</dbReference>
<reference evidence="7" key="1">
    <citation type="submission" date="2022-10" db="EMBL/GenBank/DDBJ databases">
        <title>The WGS of Solirubrobacter sp. CPCC 204708.</title>
        <authorList>
            <person name="Jiang Z."/>
        </authorList>
    </citation>
    <scope>NUCLEOTIDE SEQUENCE</scope>
    <source>
        <strain evidence="7">CPCC 204708</strain>
    </source>
</reference>
<evidence type="ECO:0000256" key="3">
    <source>
        <dbReference type="ARBA" id="ARBA00022692"/>
    </source>
</evidence>
<dbReference type="Pfam" id="PF03741">
    <property type="entry name" value="TerC"/>
    <property type="match status" value="1"/>
</dbReference>
<keyword evidence="4 6" id="KW-1133">Transmembrane helix</keyword>
<sequence>MFAASSADALNLDINIATWAGLGGLIVVMAIFDLVIYARGHTPSVRENTIWSIGWIAIALLFGAVFWAWQGSDAGSQFYAGYLLERSLSLDNIFVFAVILSYFAVPGLQAQARVLAWGIILALVLRLIFILLGAALLNAFHITFYFFGLLLLYTAWKLARHDDAEVEPEHNPALKFIRKHVKMTQEFDGKKVFTHVDGKRIATPLLAVFVVIATTDIIFAVDSIPAIFAVTQESFIVFAANAFALIGLRALYFLLVGLMDKFVYLTQGLAFILAFIGVKMLLVDIWHVPIWLSLAVIVVTLVLTALLSMRADRKKHAASAA</sequence>
<feature type="transmembrane region" description="Helical" evidence="6">
    <location>
        <begin position="288"/>
        <end position="307"/>
    </location>
</feature>
<evidence type="ECO:0000313" key="8">
    <source>
        <dbReference type="Proteomes" id="UP001147700"/>
    </source>
</evidence>
<dbReference type="RefSeq" id="WP_202955420.1">
    <property type="nucleotide sequence ID" value="NZ_JAPCID010000003.1"/>
</dbReference>